<evidence type="ECO:0000256" key="2">
    <source>
        <dbReference type="ARBA" id="ARBA00022771"/>
    </source>
</evidence>
<accession>A0A4U0UCN4</accession>
<evidence type="ECO:0000256" key="3">
    <source>
        <dbReference type="ARBA" id="ARBA00022833"/>
    </source>
</evidence>
<feature type="region of interest" description="Disordered" evidence="5">
    <location>
        <begin position="1"/>
        <end position="136"/>
    </location>
</feature>
<dbReference type="Proteomes" id="UP000308549">
    <property type="component" value="Unassembled WGS sequence"/>
</dbReference>
<dbReference type="PANTHER" id="PTHR37466">
    <property type="entry name" value="SLR1628 PROTEIN"/>
    <property type="match status" value="1"/>
</dbReference>
<feature type="compositionally biased region" description="Polar residues" evidence="5">
    <location>
        <begin position="225"/>
        <end position="242"/>
    </location>
</feature>
<dbReference type="InterPro" id="IPR018714">
    <property type="entry name" value="DUF2237"/>
</dbReference>
<dbReference type="InterPro" id="IPR013083">
    <property type="entry name" value="Znf_RING/FYVE/PHD"/>
</dbReference>
<evidence type="ECO:0000256" key="1">
    <source>
        <dbReference type="ARBA" id="ARBA00022723"/>
    </source>
</evidence>
<evidence type="ECO:0000256" key="4">
    <source>
        <dbReference type="PROSITE-ProRule" id="PRU00452"/>
    </source>
</evidence>
<dbReference type="Pfam" id="PF09996">
    <property type="entry name" value="DUF2237"/>
    <property type="match status" value="1"/>
</dbReference>
<sequence length="1041" mass="114983">MGAAEPSSWLSATPSSRTRQSAPSAMNGNDAAAVSGEVGDGLEGPESLLRMELSRPASNMPDAVNYTADTGSTPGLEMMVDYEAPSTSSTELPNQGSRKSLDAQARTATRQGLPSPAPSDENTNSPIVAEAPDRQRRLNMQHSRMAPRSDNLKLRPRDITTLTSTANTHESNTTTAGNTDHYTTQLARDGGRQSFQIGQAMPQPPCAPHQQLLSNGITAPRDSPLQRSQTQASSPVQWQHGSPLTGGSAFPVPRGNITPMPRSNSAAYQQNYQGLRDAQSQAPLGLSAFFSKAWLSHKVNEQLQLCQRQADPKRADLGRLSLLCDAVNKQDWFYIVLHQLSCLKTVSPSLLPHSAFGLTTSAYDQLDDLLCPNSHLQMPLVQWASRFPAPITEIYSDSMGSRHVAYEHHVQTVVRFLALLPQNWGALVQESVARQAPPLVQDMVERLALHSPVLQTTTFRAIARAFWTTLQDNETGIEYLLALHFQDQLTFNPYHIRLLAAKLQAYFAYKMVFESWKNYVASRSPESPPFRIPNQAFAAFGASANFNGNHLSPSLKQRREDTIHKRRGDSKGGPYQTSGTLGASKLFRQIQGCLLSPSKISKNSPVQTWAFVPEQDCIKRVPELEPQLEYRSQRMRKLNDGSITFRLRCCKFDPNVGFPDLHTWVTSDCVWPDTTYFDINEVPLEPRGKLHHGKYLPIDVTDFIKDGHNTVKAFVNRNDTDTSPYDFAIGIEIVATKSEEHVLKSLKTISATESLDSIKQSLSGGGGDLDDDIVMTSSTVTINLFDPISASQIFDVPVRGSTCKHRDPFDLATFLSTRARAKPGYASMTDDWRCPICRGDARPDNLIKDAFLMQVRRDLSLMGKLDTRAIVVQSSGKWEIKKAERTGVRSPSLDREEREGRSSAPASKKAAPDQSLTTPLTVFKKPLSIHSTNPMTGYLRNGYCEVPASDFGNHAIAAEVTDEFLDFSARQGNDLRPIPGMKGGCKWCLCASRWLEAFEARGREPAGEKIVPKIFLNATNEKALGKINLEDLKKFAVDKEA</sequence>
<dbReference type="Gene3D" id="3.30.40.10">
    <property type="entry name" value="Zinc/RING finger domain, C3HC4 (zinc finger)"/>
    <property type="match status" value="1"/>
</dbReference>
<feature type="region of interest" description="Disordered" evidence="5">
    <location>
        <begin position="883"/>
        <end position="915"/>
    </location>
</feature>
<feature type="region of interest" description="Disordered" evidence="5">
    <location>
        <begin position="162"/>
        <end position="183"/>
    </location>
</feature>
<keyword evidence="2 4" id="KW-0863">Zinc-finger</keyword>
<name>A0A4U0UCN4_9PEZI</name>
<feature type="domain" description="SP-RING-type" evidence="6">
    <location>
        <begin position="769"/>
        <end position="861"/>
    </location>
</feature>
<evidence type="ECO:0000313" key="8">
    <source>
        <dbReference type="Proteomes" id="UP000308549"/>
    </source>
</evidence>
<protein>
    <recommendedName>
        <fullName evidence="6">SP-RING-type domain-containing protein</fullName>
    </recommendedName>
</protein>
<dbReference type="PANTHER" id="PTHR37466:SF1">
    <property type="entry name" value="SLR1628 PROTEIN"/>
    <property type="match status" value="1"/>
</dbReference>
<feature type="region of interest" description="Disordered" evidence="5">
    <location>
        <begin position="551"/>
        <end position="575"/>
    </location>
</feature>
<evidence type="ECO:0000256" key="5">
    <source>
        <dbReference type="SAM" id="MobiDB-lite"/>
    </source>
</evidence>
<dbReference type="OrthoDB" id="27975at2759"/>
<dbReference type="GO" id="GO:0008270">
    <property type="term" value="F:zinc ion binding"/>
    <property type="evidence" value="ECO:0007669"/>
    <property type="project" value="UniProtKB-KW"/>
</dbReference>
<feature type="compositionally biased region" description="Polar residues" evidence="5">
    <location>
        <begin position="85"/>
        <end position="98"/>
    </location>
</feature>
<comment type="caution">
    <text evidence="7">The sequence shown here is derived from an EMBL/GenBank/DDBJ whole genome shotgun (WGS) entry which is preliminary data.</text>
</comment>
<keyword evidence="8" id="KW-1185">Reference proteome</keyword>
<organism evidence="7 8">
    <name type="scientific">Salinomyces thailandicus</name>
    <dbReference type="NCBI Taxonomy" id="706561"/>
    <lineage>
        <taxon>Eukaryota</taxon>
        <taxon>Fungi</taxon>
        <taxon>Dikarya</taxon>
        <taxon>Ascomycota</taxon>
        <taxon>Pezizomycotina</taxon>
        <taxon>Dothideomycetes</taxon>
        <taxon>Dothideomycetidae</taxon>
        <taxon>Mycosphaerellales</taxon>
        <taxon>Teratosphaeriaceae</taxon>
        <taxon>Salinomyces</taxon>
    </lineage>
</organism>
<reference evidence="7 8" key="1">
    <citation type="submission" date="2017-03" db="EMBL/GenBank/DDBJ databases">
        <title>Genomes of endolithic fungi from Antarctica.</title>
        <authorList>
            <person name="Coleine C."/>
            <person name="Masonjones S."/>
            <person name="Stajich J.E."/>
        </authorList>
    </citation>
    <scope>NUCLEOTIDE SEQUENCE [LARGE SCALE GENOMIC DNA]</scope>
    <source>
        <strain evidence="7 8">CCFEE 6315</strain>
    </source>
</reference>
<keyword evidence="3" id="KW-0862">Zinc</keyword>
<feature type="compositionally biased region" description="Basic and acidic residues" evidence="5">
    <location>
        <begin position="883"/>
        <end position="901"/>
    </location>
</feature>
<keyword evidence="1" id="KW-0479">Metal-binding</keyword>
<feature type="compositionally biased region" description="Polar residues" evidence="5">
    <location>
        <begin position="8"/>
        <end position="27"/>
    </location>
</feature>
<proteinExistence type="predicted"/>
<dbReference type="EMBL" id="NAJL01000003">
    <property type="protein sequence ID" value="TKA33223.1"/>
    <property type="molecule type" value="Genomic_DNA"/>
</dbReference>
<feature type="region of interest" description="Disordered" evidence="5">
    <location>
        <begin position="196"/>
        <end position="265"/>
    </location>
</feature>
<gene>
    <name evidence="7" type="ORF">B0A50_00776</name>
</gene>
<evidence type="ECO:0000259" key="6">
    <source>
        <dbReference type="PROSITE" id="PS51044"/>
    </source>
</evidence>
<evidence type="ECO:0000313" key="7">
    <source>
        <dbReference type="EMBL" id="TKA33223.1"/>
    </source>
</evidence>
<dbReference type="Gene3D" id="3.30.56.110">
    <property type="entry name" value="Protein of unknown function DUF2237"/>
    <property type="match status" value="1"/>
</dbReference>
<dbReference type="PROSITE" id="PS51044">
    <property type="entry name" value="ZF_SP_RING"/>
    <property type="match status" value="1"/>
</dbReference>
<dbReference type="AlphaFoldDB" id="A0A4U0UCN4"/>
<dbReference type="InterPro" id="IPR004181">
    <property type="entry name" value="Znf_MIZ"/>
</dbReference>